<organism evidence="2 3">
    <name type="scientific">Streptomyces clavifer</name>
    <dbReference type="NCBI Taxonomy" id="68188"/>
    <lineage>
        <taxon>Bacteria</taxon>
        <taxon>Bacillati</taxon>
        <taxon>Actinomycetota</taxon>
        <taxon>Actinomycetes</taxon>
        <taxon>Kitasatosporales</taxon>
        <taxon>Streptomycetaceae</taxon>
        <taxon>Streptomyces</taxon>
    </lineage>
</organism>
<feature type="compositionally biased region" description="Low complexity" evidence="1">
    <location>
        <begin position="165"/>
        <end position="177"/>
    </location>
</feature>
<comment type="caution">
    <text evidence="2">The sequence shown here is derived from an EMBL/GenBank/DDBJ whole genome shotgun (WGS) entry which is preliminary data.</text>
</comment>
<feature type="region of interest" description="Disordered" evidence="1">
    <location>
        <begin position="68"/>
        <end position="256"/>
    </location>
</feature>
<feature type="region of interest" description="Disordered" evidence="1">
    <location>
        <begin position="1"/>
        <end position="54"/>
    </location>
</feature>
<sequence>MAGTRTRARTAGIGPAGCGRPRRGRCPRSRSPAQGDTDVGPRTCGSIRGGRADRVRRTRMRAWIHRVGADTPASWASRSSLPRTLPPPARLRRSGGAGRPPVLLDEGQMGPDDDPAARTGRWALGKAVPARQEAAVAGSTGSRRGRLAEEPAQPAAGKGGEEAFEAAGVAREAPAAGTEGDQAVPAANMPNQAVLTGACVASRPRARGARDRAAASGAPMSADASPSPTAAECRRPPARGRRRGAGRRSDVAVPDR</sequence>
<evidence type="ECO:0000256" key="1">
    <source>
        <dbReference type="SAM" id="MobiDB-lite"/>
    </source>
</evidence>
<dbReference type="Proteomes" id="UP001519311">
    <property type="component" value="Unassembled WGS sequence"/>
</dbReference>
<feature type="compositionally biased region" description="Basic residues" evidence="1">
    <location>
        <begin position="236"/>
        <end position="246"/>
    </location>
</feature>
<dbReference type="EMBL" id="JAGINS010000001">
    <property type="protein sequence ID" value="MBP2358919.1"/>
    <property type="molecule type" value="Genomic_DNA"/>
</dbReference>
<feature type="compositionally biased region" description="Basic and acidic residues" evidence="1">
    <location>
        <begin position="247"/>
        <end position="256"/>
    </location>
</feature>
<protein>
    <submittedName>
        <fullName evidence="2">Uncharacterized protein</fullName>
    </submittedName>
</protein>
<name>A0ABS4V4T8_9ACTN</name>
<evidence type="ECO:0000313" key="2">
    <source>
        <dbReference type="EMBL" id="MBP2358919.1"/>
    </source>
</evidence>
<accession>A0ABS4V4T8</accession>
<keyword evidence="3" id="KW-1185">Reference proteome</keyword>
<evidence type="ECO:0000313" key="3">
    <source>
        <dbReference type="Proteomes" id="UP001519311"/>
    </source>
</evidence>
<proteinExistence type="predicted"/>
<reference evidence="2 3" key="1">
    <citation type="submission" date="2021-03" db="EMBL/GenBank/DDBJ databases">
        <title>Sequencing the genomes of 1000 actinobacteria strains.</title>
        <authorList>
            <person name="Klenk H.-P."/>
        </authorList>
    </citation>
    <scope>NUCLEOTIDE SEQUENCE [LARGE SCALE GENOMIC DNA]</scope>
    <source>
        <strain evidence="2 3">DSM 40843</strain>
    </source>
</reference>
<gene>
    <name evidence="2" type="ORF">JOF59_001319</name>
</gene>
<feature type="compositionally biased region" description="Low complexity" evidence="1">
    <location>
        <begin position="214"/>
        <end position="231"/>
    </location>
</feature>